<feature type="domain" description="Imelysin-like" evidence="5">
    <location>
        <begin position="149"/>
        <end position="367"/>
    </location>
</feature>
<reference evidence="7" key="1">
    <citation type="journal article" date="2019" name="Int. J. Syst. Evol. Microbiol.">
        <title>The Global Catalogue of Microorganisms (GCM) 10K type strain sequencing project: providing services to taxonomists for standard genome sequencing and annotation.</title>
        <authorList>
            <consortium name="The Broad Institute Genomics Platform"/>
            <consortium name="The Broad Institute Genome Sequencing Center for Infectious Disease"/>
            <person name="Wu L."/>
            <person name="Ma J."/>
        </authorList>
    </citation>
    <scope>NUCLEOTIDE SEQUENCE [LARGE SCALE GENOMIC DNA]</scope>
    <source>
        <strain evidence="7">JCM 18304</strain>
    </source>
</reference>
<dbReference type="EMBL" id="BAABJQ010000014">
    <property type="protein sequence ID" value="GAA5190592.1"/>
    <property type="molecule type" value="Genomic_DNA"/>
</dbReference>
<evidence type="ECO:0000259" key="5">
    <source>
        <dbReference type="Pfam" id="PF09375"/>
    </source>
</evidence>
<comment type="similarity">
    <text evidence="2">Belongs to the EfeM/EfeO family.</text>
</comment>
<dbReference type="Proteomes" id="UP001501570">
    <property type="component" value="Unassembled WGS sequence"/>
</dbReference>
<evidence type="ECO:0000256" key="3">
    <source>
        <dbReference type="ARBA" id="ARBA00022729"/>
    </source>
</evidence>
<dbReference type="CDD" id="cd14656">
    <property type="entry name" value="Imelysin-like_EfeO"/>
    <property type="match status" value="1"/>
</dbReference>
<dbReference type="InterPro" id="IPR018976">
    <property type="entry name" value="Imelysin-like"/>
</dbReference>
<dbReference type="Gene3D" id="1.20.1420.20">
    <property type="entry name" value="M75 peptidase, HXXE motif"/>
    <property type="match status" value="1"/>
</dbReference>
<keyword evidence="6" id="KW-0449">Lipoprotein</keyword>
<dbReference type="InterPro" id="IPR034981">
    <property type="entry name" value="Imelysin-like_EfeO/Algp7"/>
</dbReference>
<organism evidence="6 7">
    <name type="scientific">Rugosimonospora acidiphila</name>
    <dbReference type="NCBI Taxonomy" id="556531"/>
    <lineage>
        <taxon>Bacteria</taxon>
        <taxon>Bacillati</taxon>
        <taxon>Actinomycetota</taxon>
        <taxon>Actinomycetes</taxon>
        <taxon>Micromonosporales</taxon>
        <taxon>Micromonosporaceae</taxon>
        <taxon>Rugosimonospora</taxon>
    </lineage>
</organism>
<dbReference type="Pfam" id="PF09375">
    <property type="entry name" value="Peptidase_M75"/>
    <property type="match status" value="1"/>
</dbReference>
<gene>
    <name evidence="6" type="ORF">GCM10023322_46100</name>
</gene>
<dbReference type="PANTHER" id="PTHR39192:SF1">
    <property type="entry name" value="IRON UPTAKE SYSTEM COMPONENT EFEO"/>
    <property type="match status" value="1"/>
</dbReference>
<comment type="caution">
    <text evidence="6">The sequence shown here is derived from an EMBL/GenBank/DDBJ whole genome shotgun (WGS) entry which is preliminary data.</text>
</comment>
<name>A0ABP9S5C2_9ACTN</name>
<keyword evidence="7" id="KW-1185">Reference proteome</keyword>
<dbReference type="InterPro" id="IPR050894">
    <property type="entry name" value="EfeM/EfeO_iron_uptake"/>
</dbReference>
<keyword evidence="4" id="KW-1133">Transmembrane helix</keyword>
<dbReference type="RefSeq" id="WP_345632922.1">
    <property type="nucleotide sequence ID" value="NZ_BAABJQ010000014.1"/>
</dbReference>
<accession>A0ABP9S5C2</accession>
<evidence type="ECO:0000256" key="4">
    <source>
        <dbReference type="SAM" id="Phobius"/>
    </source>
</evidence>
<dbReference type="PANTHER" id="PTHR39192">
    <property type="entry name" value="IRON UPTAKE SYSTEM COMPONENT EFEO"/>
    <property type="match status" value="1"/>
</dbReference>
<evidence type="ECO:0000313" key="7">
    <source>
        <dbReference type="Proteomes" id="UP001501570"/>
    </source>
</evidence>
<proteinExistence type="inferred from homology"/>
<dbReference type="InterPro" id="IPR038352">
    <property type="entry name" value="Imelysin_sf"/>
</dbReference>
<keyword evidence="4" id="KW-0812">Transmembrane</keyword>
<evidence type="ECO:0000256" key="1">
    <source>
        <dbReference type="ARBA" id="ARBA00004196"/>
    </source>
</evidence>
<keyword evidence="4" id="KW-0472">Membrane</keyword>
<evidence type="ECO:0000313" key="6">
    <source>
        <dbReference type="EMBL" id="GAA5190592.1"/>
    </source>
</evidence>
<feature type="transmembrane region" description="Helical" evidence="4">
    <location>
        <begin position="12"/>
        <end position="34"/>
    </location>
</feature>
<protein>
    <submittedName>
        <fullName evidence="6">EfeM/EfeO family lipoprotein</fullName>
    </submittedName>
</protein>
<sequence length="391" mass="41442">MVAWRRTGRRGRWLAGAAVVAVLAAAGVIIGVTASHRVVTLDEKHCGGGWAGPVAGHQSLTLRDAAPNPVQVYLIDPSRDLVYAEARDLTPGSRRAIDTTLGAGRYALRCVFTDGTVLTSPAHTLTGKVPGAVTGVKPMPDLDLGDPVTAYRTYVRDGLPGLLRDATRLAADVTSGDLTAAKRDWLPAHLDYERLGAAYNSFEDFDAEINGLADGLPEGVADPSWTGFHRIEYGLWHGQPAATLKPLTDGLVADIDGLIQDFASEDIDPGDLPLRTHEILENSLEFQVSGHADYGSGTTLATTYANTQGTQAVLGTLTSLITARNPALRAAIDAGLKTVQADLLACRDAGGSWTAATALPLPQRQRLDADLDGLLERLDVVPNLLYERTAA</sequence>
<evidence type="ECO:0000256" key="2">
    <source>
        <dbReference type="ARBA" id="ARBA00005989"/>
    </source>
</evidence>
<keyword evidence="3" id="KW-0732">Signal</keyword>
<comment type="subcellular location">
    <subcellularLocation>
        <location evidence="1">Cell envelope</location>
    </subcellularLocation>
</comment>